<accession>A0ABP0SRT6</accession>
<dbReference type="Proteomes" id="UP001642464">
    <property type="component" value="Unassembled WGS sequence"/>
</dbReference>
<reference evidence="1 2" key="1">
    <citation type="submission" date="2024-02" db="EMBL/GenBank/DDBJ databases">
        <authorList>
            <person name="Chen Y."/>
            <person name="Shah S."/>
            <person name="Dougan E. K."/>
            <person name="Thang M."/>
            <person name="Chan C."/>
        </authorList>
    </citation>
    <scope>NUCLEOTIDE SEQUENCE [LARGE SCALE GENOMIC DNA]</scope>
</reference>
<name>A0ABP0SRT6_9DINO</name>
<sequence length="233" mass="25442">MLSANEPGMLKLTSQDLLPWILQCLSASSVLRLARSSKELLKLCCCDHSLAAMAESINSSDERVRALRPEGGAKWSLERLHLCQNPPCLPSIGFAFASDAISINAHHELERTAAILEKHPGLRLTILGMARPDAPHELGVALSQARAVRVRSHLLGLLANSTQWQDEDATEGVREGGYDEGEDIDDTLDFYSCQRWVGKKIRAIGKWERRSPGACPLCSSAGQSARIEIGGFD</sequence>
<proteinExistence type="predicted"/>
<protein>
    <recommendedName>
        <fullName evidence="3">F-box domain-containing protein</fullName>
    </recommendedName>
</protein>
<comment type="caution">
    <text evidence="1">The sequence shown here is derived from an EMBL/GenBank/DDBJ whole genome shotgun (WGS) entry which is preliminary data.</text>
</comment>
<dbReference type="EMBL" id="CAXAMM010044495">
    <property type="protein sequence ID" value="CAK9114931.1"/>
    <property type="molecule type" value="Genomic_DNA"/>
</dbReference>
<keyword evidence="2" id="KW-1185">Reference proteome</keyword>
<dbReference type="Gene3D" id="3.30.1330.60">
    <property type="entry name" value="OmpA-like domain"/>
    <property type="match status" value="1"/>
</dbReference>
<evidence type="ECO:0008006" key="3">
    <source>
        <dbReference type="Google" id="ProtNLM"/>
    </source>
</evidence>
<organism evidence="1 2">
    <name type="scientific">Durusdinium trenchii</name>
    <dbReference type="NCBI Taxonomy" id="1381693"/>
    <lineage>
        <taxon>Eukaryota</taxon>
        <taxon>Sar</taxon>
        <taxon>Alveolata</taxon>
        <taxon>Dinophyceae</taxon>
        <taxon>Suessiales</taxon>
        <taxon>Symbiodiniaceae</taxon>
        <taxon>Durusdinium</taxon>
    </lineage>
</organism>
<evidence type="ECO:0000313" key="1">
    <source>
        <dbReference type="EMBL" id="CAK9114931.1"/>
    </source>
</evidence>
<dbReference type="InterPro" id="IPR036737">
    <property type="entry name" value="OmpA-like_sf"/>
</dbReference>
<dbReference type="SUPFAM" id="SSF103088">
    <property type="entry name" value="OmpA-like"/>
    <property type="match status" value="1"/>
</dbReference>
<gene>
    <name evidence="1" type="ORF">SCF082_LOCUS53215</name>
</gene>
<evidence type="ECO:0000313" key="2">
    <source>
        <dbReference type="Proteomes" id="UP001642464"/>
    </source>
</evidence>